<comment type="similarity">
    <text evidence="1">Belongs to the CdaR family.</text>
</comment>
<dbReference type="Pfam" id="PF17853">
    <property type="entry name" value="GGDEF_2"/>
    <property type="match status" value="1"/>
</dbReference>
<dbReference type="PANTHER" id="PTHR33744:SF1">
    <property type="entry name" value="DNA-BINDING TRANSCRIPTIONAL ACTIVATOR ADER"/>
    <property type="match status" value="1"/>
</dbReference>
<dbReference type="InterPro" id="IPR051448">
    <property type="entry name" value="CdaR-like_regulators"/>
</dbReference>
<dbReference type="InterPro" id="IPR025736">
    <property type="entry name" value="PucR_C-HTH_dom"/>
</dbReference>
<proteinExistence type="inferred from homology"/>
<dbReference type="EMBL" id="CP092365">
    <property type="protein sequence ID" value="ULN53174.1"/>
    <property type="molecule type" value="Genomic_DNA"/>
</dbReference>
<dbReference type="InterPro" id="IPR025751">
    <property type="entry name" value="RsbRD_N_dom"/>
</dbReference>
<name>A0ABY3TZN9_9MYCO</name>
<evidence type="ECO:0000259" key="3">
    <source>
        <dbReference type="Pfam" id="PF14361"/>
    </source>
</evidence>
<reference evidence="5" key="1">
    <citation type="submission" date="2022-08" db="EMBL/GenBank/DDBJ databases">
        <title>Complete genome sequence of 14 non-tuberculosis mycobacteria type-strains.</title>
        <authorList>
            <person name="Igarashi Y."/>
            <person name="Osugi A."/>
            <person name="Mitarai S."/>
        </authorList>
    </citation>
    <scope>NUCLEOTIDE SEQUENCE</scope>
    <source>
        <strain evidence="5">DSM 45575</strain>
    </source>
</reference>
<gene>
    <name evidence="5" type="ORF">MIU77_02065</name>
</gene>
<sequence>MTPDGAPDGTAVAQHAAAVVERLTGRLAAVSDDIQQLVVGEVAELRGDAQLVQLLRETVITSVEVFFSSIRHGIPVAHLDAPPAALEYARRLAQRDISVNALVRGYRLGHRAALRAVIEAVRDDGLDPALGFAVYDRIEDVSFDYIDRISEQVVAGYQDERDQWLQTRSTLRALRVREVLAGGEIDIDATTTALRYPLRHRHLGAVLWCPDGCEQAGSAALEQRVRHLAEAVRAPAAPLFVAVDEVTGWAWIPLPDAVADPLPALRAAVGADGPAVAVGRPLAGVAGFRRTHRQALATRAVALATRGGSPALIAVTDPGVAVTALLGGDVEAAAGFVADQLGALAADTDADARLRTTLRVFLGAGSSYTAAAAQLHLHYNSVKYRVQRAVERRGRPLGGERLDVEVALLLCDRFGTAVLDEHPSTSTPGGAVTG</sequence>
<dbReference type="Proteomes" id="UP001055200">
    <property type="component" value="Chromosome"/>
</dbReference>
<evidence type="ECO:0000256" key="1">
    <source>
        <dbReference type="ARBA" id="ARBA00006754"/>
    </source>
</evidence>
<dbReference type="InterPro" id="IPR042070">
    <property type="entry name" value="PucR_C-HTH_sf"/>
</dbReference>
<dbReference type="Pfam" id="PF13556">
    <property type="entry name" value="HTH_30"/>
    <property type="match status" value="1"/>
</dbReference>
<dbReference type="RefSeq" id="WP_240171427.1">
    <property type="nucleotide sequence ID" value="NZ_CP092365.1"/>
</dbReference>
<accession>A0ABY3TZN9</accession>
<dbReference type="Pfam" id="PF14361">
    <property type="entry name" value="RsbRD_N"/>
    <property type="match status" value="1"/>
</dbReference>
<keyword evidence="6" id="KW-1185">Reference proteome</keyword>
<evidence type="ECO:0000259" key="2">
    <source>
        <dbReference type="Pfam" id="PF13556"/>
    </source>
</evidence>
<organism evidence="5 6">
    <name type="scientific">Mycolicibacillus parakoreensis</name>
    <dbReference type="NCBI Taxonomy" id="1069221"/>
    <lineage>
        <taxon>Bacteria</taxon>
        <taxon>Bacillati</taxon>
        <taxon>Actinomycetota</taxon>
        <taxon>Actinomycetes</taxon>
        <taxon>Mycobacteriales</taxon>
        <taxon>Mycobacteriaceae</taxon>
        <taxon>Mycolicibacillus</taxon>
    </lineage>
</organism>
<feature type="domain" description="CdaR GGDEF-like" evidence="4">
    <location>
        <begin position="184"/>
        <end position="300"/>
    </location>
</feature>
<evidence type="ECO:0000313" key="5">
    <source>
        <dbReference type="EMBL" id="ULN53174.1"/>
    </source>
</evidence>
<evidence type="ECO:0000259" key="4">
    <source>
        <dbReference type="Pfam" id="PF17853"/>
    </source>
</evidence>
<feature type="domain" description="PucR C-terminal helix-turn-helix" evidence="2">
    <location>
        <begin position="354"/>
        <end position="409"/>
    </location>
</feature>
<feature type="domain" description="RsbT co-antagonist protein RsbRD N-terminal" evidence="3">
    <location>
        <begin position="29"/>
        <end position="172"/>
    </location>
</feature>
<evidence type="ECO:0000313" key="6">
    <source>
        <dbReference type="Proteomes" id="UP001055200"/>
    </source>
</evidence>
<protein>
    <submittedName>
        <fullName evidence="5">Helix-turn-helix domain-containing protein</fullName>
    </submittedName>
</protein>
<dbReference type="PANTHER" id="PTHR33744">
    <property type="entry name" value="CARBOHYDRATE DIACID REGULATOR"/>
    <property type="match status" value="1"/>
</dbReference>
<dbReference type="InterPro" id="IPR041522">
    <property type="entry name" value="CdaR_GGDEF"/>
</dbReference>
<dbReference type="Gene3D" id="1.10.10.2840">
    <property type="entry name" value="PucR C-terminal helix-turn-helix domain"/>
    <property type="match status" value="1"/>
</dbReference>